<dbReference type="InterPro" id="IPR013154">
    <property type="entry name" value="ADH-like_N"/>
</dbReference>
<evidence type="ECO:0000259" key="3">
    <source>
        <dbReference type="SMART" id="SM00829"/>
    </source>
</evidence>
<comment type="caution">
    <text evidence="4">The sequence shown here is derived from an EMBL/GenBank/DDBJ whole genome shotgun (WGS) entry which is preliminary data.</text>
</comment>
<dbReference type="InterPro" id="IPR036291">
    <property type="entry name" value="NAD(P)-bd_dom_sf"/>
</dbReference>
<protein>
    <submittedName>
        <fullName evidence="4">NADPH:quinone reductase</fullName>
        <ecNumber evidence="4">1.6.5.5</ecNumber>
    </submittedName>
</protein>
<evidence type="ECO:0000313" key="4">
    <source>
        <dbReference type="EMBL" id="MBM5572618.1"/>
    </source>
</evidence>
<organism evidence="4 5">
    <name type="scientific">Deefgea chitinilytica</name>
    <dbReference type="NCBI Taxonomy" id="570276"/>
    <lineage>
        <taxon>Bacteria</taxon>
        <taxon>Pseudomonadati</taxon>
        <taxon>Pseudomonadota</taxon>
        <taxon>Betaproteobacteria</taxon>
        <taxon>Neisseriales</taxon>
        <taxon>Chitinibacteraceae</taxon>
        <taxon>Deefgea</taxon>
    </lineage>
</organism>
<dbReference type="EMBL" id="WOFE01000009">
    <property type="protein sequence ID" value="MBM5572618.1"/>
    <property type="molecule type" value="Genomic_DNA"/>
</dbReference>
<dbReference type="PANTHER" id="PTHR48106:SF13">
    <property type="entry name" value="QUINONE OXIDOREDUCTASE-RELATED"/>
    <property type="match status" value="1"/>
</dbReference>
<name>A0ABS2CGQ0_9NEIS</name>
<dbReference type="CDD" id="cd05286">
    <property type="entry name" value="QOR2"/>
    <property type="match status" value="1"/>
</dbReference>
<sequence length="324" mass="33988">MQTTRIEITQHGGVEQMALVTAQLPELGAGEVLLKHLAIGVNFIDTYHRSGLYPLTMPSGLGLEACGVIEAVGHGIHDLKIGDRVAYAGGAVGAYATHRIVAADKLVLVPEAIPDAVAAGTLLRGMTAQYLLKRTFPVQAGQTILFHAAAGGVGQIACQWAQALGVTVIGTVGSKEKAVQASAYCDHVIDYHDADWVAQVRELTEGQGVSVVYDGVGEATFAGSLDCLAVRGLLASFGNASGAVSSFNLGLLAQKGSLFVTRPTLAHYTRNRAELVETAQDYFAALAKSWITPQIGQTYALADVQQAHLDLAARRTTGSTILLP</sequence>
<dbReference type="InterPro" id="IPR047618">
    <property type="entry name" value="QOR-like"/>
</dbReference>
<dbReference type="Gene3D" id="3.40.50.720">
    <property type="entry name" value="NAD(P)-binding Rossmann-like Domain"/>
    <property type="match status" value="1"/>
</dbReference>
<dbReference type="Pfam" id="PF08240">
    <property type="entry name" value="ADH_N"/>
    <property type="match status" value="1"/>
</dbReference>
<reference evidence="4 5" key="1">
    <citation type="submission" date="2019-11" db="EMBL/GenBank/DDBJ databases">
        <title>Novel Deefgea species.</title>
        <authorList>
            <person name="Han J.-H."/>
        </authorList>
    </citation>
    <scope>NUCLEOTIDE SEQUENCE [LARGE SCALE GENOMIC DNA]</scope>
    <source>
        <strain evidence="4 5">LMG 24817</strain>
    </source>
</reference>
<dbReference type="GO" id="GO:0003960">
    <property type="term" value="F:quinone reductase (NADPH) activity"/>
    <property type="evidence" value="ECO:0007669"/>
    <property type="project" value="UniProtKB-EC"/>
</dbReference>
<evidence type="ECO:0000256" key="1">
    <source>
        <dbReference type="ARBA" id="ARBA00022857"/>
    </source>
</evidence>
<proteinExistence type="predicted"/>
<gene>
    <name evidence="4" type="ORF">GM173_13675</name>
</gene>
<evidence type="ECO:0000313" key="5">
    <source>
        <dbReference type="Proteomes" id="UP001195660"/>
    </source>
</evidence>
<dbReference type="InterPro" id="IPR020843">
    <property type="entry name" value="ER"/>
</dbReference>
<dbReference type="SMART" id="SM00829">
    <property type="entry name" value="PKS_ER"/>
    <property type="match status" value="1"/>
</dbReference>
<dbReference type="Proteomes" id="UP001195660">
    <property type="component" value="Unassembled WGS sequence"/>
</dbReference>
<keyword evidence="5" id="KW-1185">Reference proteome</keyword>
<dbReference type="Pfam" id="PF00107">
    <property type="entry name" value="ADH_zinc_N"/>
    <property type="match status" value="1"/>
</dbReference>
<dbReference type="NCBIfam" id="NF008024">
    <property type="entry name" value="PRK10754.1"/>
    <property type="match status" value="1"/>
</dbReference>
<dbReference type="InterPro" id="IPR011032">
    <property type="entry name" value="GroES-like_sf"/>
</dbReference>
<evidence type="ECO:0000256" key="2">
    <source>
        <dbReference type="ARBA" id="ARBA00023002"/>
    </source>
</evidence>
<dbReference type="SUPFAM" id="SSF51735">
    <property type="entry name" value="NAD(P)-binding Rossmann-fold domains"/>
    <property type="match status" value="1"/>
</dbReference>
<dbReference type="InterPro" id="IPR013149">
    <property type="entry name" value="ADH-like_C"/>
</dbReference>
<keyword evidence="2 4" id="KW-0560">Oxidoreductase</keyword>
<accession>A0ABS2CGQ0</accession>
<dbReference type="EC" id="1.6.5.5" evidence="4"/>
<dbReference type="SUPFAM" id="SSF50129">
    <property type="entry name" value="GroES-like"/>
    <property type="match status" value="1"/>
</dbReference>
<keyword evidence="1" id="KW-0521">NADP</keyword>
<dbReference type="RefSeq" id="WP_203571948.1">
    <property type="nucleotide sequence ID" value="NZ_WOFE01000009.1"/>
</dbReference>
<dbReference type="PANTHER" id="PTHR48106">
    <property type="entry name" value="QUINONE OXIDOREDUCTASE PIG3-RELATED"/>
    <property type="match status" value="1"/>
</dbReference>
<feature type="domain" description="Enoyl reductase (ER)" evidence="3">
    <location>
        <begin position="12"/>
        <end position="322"/>
    </location>
</feature>
<dbReference type="Gene3D" id="3.90.180.10">
    <property type="entry name" value="Medium-chain alcohol dehydrogenases, catalytic domain"/>
    <property type="match status" value="1"/>
</dbReference>